<accession>A0A413SGE3</accession>
<dbReference type="EMBL" id="QSFP01000012">
    <property type="protein sequence ID" value="RHA66484.1"/>
    <property type="molecule type" value="Genomic_DNA"/>
</dbReference>
<sequence>MGGDDMDLITGIVFGEDYYGDEVNELAVASFNYVKQDIADVKKRYMSLGFHLHEMEMCRYHEELGYDNFYECIEKNFHMDKSAVSRVIAVWKEFCSKDDSNSGKMWIDDRYEKYSYSQLVEMLPLKEKERFKVNADMTVSQIRSYKRSLKEKAKDQKGLTDALNTLDTLVQTSKKKKSVATSQSVPEKKVLPYERGCITGKSPSGTCVCCGCGETVECCADCEIDCNGRCGWIEDKEPVITQPELPVMKNMTQREDFINSYKSWNIWCRNECTEETFYRYDLPDGYAIVVKNYPYYIEWTKEESETEEYYLLDSGYRHFADCKTNMTVLKEHLKNMNKK</sequence>
<comment type="caution">
    <text evidence="1">The sequence shown here is derived from an EMBL/GenBank/DDBJ whole genome shotgun (WGS) entry which is preliminary data.</text>
</comment>
<evidence type="ECO:0000313" key="2">
    <source>
        <dbReference type="Proteomes" id="UP000284465"/>
    </source>
</evidence>
<protein>
    <submittedName>
        <fullName evidence="1">Uncharacterized protein</fullName>
    </submittedName>
</protein>
<proteinExistence type="predicted"/>
<dbReference type="Proteomes" id="UP000284465">
    <property type="component" value="Unassembled WGS sequence"/>
</dbReference>
<organism evidence="1 2">
    <name type="scientific">Roseburia intestinalis</name>
    <dbReference type="NCBI Taxonomy" id="166486"/>
    <lineage>
        <taxon>Bacteria</taxon>
        <taxon>Bacillati</taxon>
        <taxon>Bacillota</taxon>
        <taxon>Clostridia</taxon>
        <taxon>Lachnospirales</taxon>
        <taxon>Lachnospiraceae</taxon>
        <taxon>Roseburia</taxon>
    </lineage>
</organism>
<reference evidence="1 2" key="1">
    <citation type="submission" date="2018-08" db="EMBL/GenBank/DDBJ databases">
        <title>A genome reference for cultivated species of the human gut microbiota.</title>
        <authorList>
            <person name="Zou Y."/>
            <person name="Xue W."/>
            <person name="Luo G."/>
        </authorList>
    </citation>
    <scope>NUCLEOTIDE SEQUENCE [LARGE SCALE GENOMIC DNA]</scope>
    <source>
        <strain evidence="1 2">AM43-11</strain>
    </source>
</reference>
<gene>
    <name evidence="1" type="ORF">DW927_11325</name>
</gene>
<evidence type="ECO:0000313" key="1">
    <source>
        <dbReference type="EMBL" id="RHA66484.1"/>
    </source>
</evidence>
<name>A0A413SGE3_9FIRM</name>
<dbReference type="AlphaFoldDB" id="A0A413SGE3"/>